<dbReference type="GO" id="GO:0016301">
    <property type="term" value="F:kinase activity"/>
    <property type="evidence" value="ECO:0007669"/>
    <property type="project" value="UniProtKB-KW"/>
</dbReference>
<dbReference type="PIRSF" id="PIRSF000538">
    <property type="entry name" value="GlpK"/>
    <property type="match status" value="1"/>
</dbReference>
<keyword evidence="8" id="KW-1185">Reference proteome</keyword>
<feature type="domain" description="Carbohydrate kinase FGGY N-terminal" evidence="5">
    <location>
        <begin position="6"/>
        <end position="250"/>
    </location>
</feature>
<proteinExistence type="inferred from homology"/>
<dbReference type="PROSITE" id="PS00445">
    <property type="entry name" value="FGGY_KINASES_2"/>
    <property type="match status" value="1"/>
</dbReference>
<dbReference type="RefSeq" id="WP_123695282.1">
    <property type="nucleotide sequence ID" value="NZ_AP019700.1"/>
</dbReference>
<sequence>MAEPILVGIDAGTSVIKSVAFALDGTPLAVTFVPNRWAVVPGGGAEQDMQATWLAAAETLRRMGEQVPDLARRLAGIAVTGQGDGTWLVDAGGEPVGPAMLWLDARAGRIVDAMRRQPADAIRFAATGTGLAACQQGPQLAWLRQHRPDAIASASTAFHCKDWLYLKLTGQRATDPSEGALSFGDFRTRAYSDAVVDALDMAPLRHLLPEIVDGTAGHATLTADAARAAGLLAGTPVVLGYIDIVCSALGAGLYDRDGAAGTSILGSTGMHMRLVRGAANVALPAERTGYTIAFPVDGTYAQMQSNLAATLNIDWMLDLIGGVLASAGVHRDRAQLLAGVDDMLAGTAPGTLLFHPYISEGGERGPFVDVDARAGFFGLSTRHGHADLVRAVFEGLALAARDCYAAMGPMPAEVRVSGGGARSQALRQMLAATLDAPVRASTRQEAGAAGAAMIAAVSLGLFTDMDACVARWVTPHLGTALAPDPELVAAYARIFPAYQEARRAMPPVWRRLAEGGGDA</sequence>
<dbReference type="InterPro" id="IPR043129">
    <property type="entry name" value="ATPase_NBD"/>
</dbReference>
<dbReference type="Gene3D" id="3.30.420.40">
    <property type="match status" value="2"/>
</dbReference>
<dbReference type="AlphaFoldDB" id="A0A3N1KKS2"/>
<dbReference type="OrthoDB" id="9805576at2"/>
<comment type="similarity">
    <text evidence="1 4">Belongs to the FGGY kinase family.</text>
</comment>
<dbReference type="GO" id="GO:0005975">
    <property type="term" value="P:carbohydrate metabolic process"/>
    <property type="evidence" value="ECO:0007669"/>
    <property type="project" value="InterPro"/>
</dbReference>
<accession>A0A3N1KKS2</accession>
<dbReference type="InterPro" id="IPR050406">
    <property type="entry name" value="FGGY_Carb_Kinase"/>
</dbReference>
<dbReference type="GO" id="GO:0016773">
    <property type="term" value="F:phosphotransferase activity, alcohol group as acceptor"/>
    <property type="evidence" value="ECO:0007669"/>
    <property type="project" value="InterPro"/>
</dbReference>
<dbReference type="InterPro" id="IPR018485">
    <property type="entry name" value="FGGY_C"/>
</dbReference>
<evidence type="ECO:0000256" key="3">
    <source>
        <dbReference type="ARBA" id="ARBA00022777"/>
    </source>
</evidence>
<keyword evidence="3 4" id="KW-0418">Kinase</keyword>
<evidence type="ECO:0000256" key="4">
    <source>
        <dbReference type="RuleBase" id="RU003733"/>
    </source>
</evidence>
<evidence type="ECO:0000256" key="1">
    <source>
        <dbReference type="ARBA" id="ARBA00009156"/>
    </source>
</evidence>
<dbReference type="EMBL" id="RJKX01000018">
    <property type="protein sequence ID" value="ROP81421.1"/>
    <property type="molecule type" value="Genomic_DNA"/>
</dbReference>
<dbReference type="PANTHER" id="PTHR43095">
    <property type="entry name" value="SUGAR KINASE"/>
    <property type="match status" value="1"/>
</dbReference>
<name>A0A3N1KKS2_9PROT</name>
<evidence type="ECO:0000259" key="5">
    <source>
        <dbReference type="Pfam" id="PF00370"/>
    </source>
</evidence>
<dbReference type="SUPFAM" id="SSF53067">
    <property type="entry name" value="Actin-like ATPase domain"/>
    <property type="match status" value="2"/>
</dbReference>
<evidence type="ECO:0000313" key="8">
    <source>
        <dbReference type="Proteomes" id="UP000278222"/>
    </source>
</evidence>
<dbReference type="PANTHER" id="PTHR43095:SF3">
    <property type="entry name" value="L-XYLULOSE_3-KETO-L-GULONATE KINASE"/>
    <property type="match status" value="1"/>
</dbReference>
<evidence type="ECO:0000256" key="2">
    <source>
        <dbReference type="ARBA" id="ARBA00022679"/>
    </source>
</evidence>
<dbReference type="InterPro" id="IPR018483">
    <property type="entry name" value="Carb_kinase_FGGY_CS"/>
</dbReference>
<keyword evidence="2 4" id="KW-0808">Transferase</keyword>
<dbReference type="InterPro" id="IPR018484">
    <property type="entry name" value="FGGY_N"/>
</dbReference>
<dbReference type="InterPro" id="IPR000577">
    <property type="entry name" value="Carb_kinase_FGGY"/>
</dbReference>
<dbReference type="Pfam" id="PF00370">
    <property type="entry name" value="FGGY_N"/>
    <property type="match status" value="1"/>
</dbReference>
<comment type="caution">
    <text evidence="7">The sequence shown here is derived from an EMBL/GenBank/DDBJ whole genome shotgun (WGS) entry which is preliminary data.</text>
</comment>
<evidence type="ECO:0000259" key="6">
    <source>
        <dbReference type="Pfam" id="PF02782"/>
    </source>
</evidence>
<feature type="domain" description="Carbohydrate kinase FGGY C-terminal" evidence="6">
    <location>
        <begin position="264"/>
        <end position="458"/>
    </location>
</feature>
<dbReference type="Proteomes" id="UP000278222">
    <property type="component" value="Unassembled WGS sequence"/>
</dbReference>
<organism evidence="7 8">
    <name type="scientific">Stella humosa</name>
    <dbReference type="NCBI Taxonomy" id="94"/>
    <lineage>
        <taxon>Bacteria</taxon>
        <taxon>Pseudomonadati</taxon>
        <taxon>Pseudomonadota</taxon>
        <taxon>Alphaproteobacteria</taxon>
        <taxon>Rhodospirillales</taxon>
        <taxon>Stellaceae</taxon>
        <taxon>Stella</taxon>
    </lineage>
</organism>
<gene>
    <name evidence="7" type="ORF">EDC65_5279</name>
</gene>
<protein>
    <submittedName>
        <fullName evidence="7">Erythritol kinase (L-erythritol 4-phosphate-forming)</fullName>
    </submittedName>
</protein>
<dbReference type="Pfam" id="PF02782">
    <property type="entry name" value="FGGY_C"/>
    <property type="match status" value="1"/>
</dbReference>
<evidence type="ECO:0000313" key="7">
    <source>
        <dbReference type="EMBL" id="ROP81421.1"/>
    </source>
</evidence>
<reference evidence="7 8" key="1">
    <citation type="submission" date="2018-11" db="EMBL/GenBank/DDBJ databases">
        <title>Genomic Encyclopedia of Type Strains, Phase IV (KMG-IV): sequencing the most valuable type-strain genomes for metagenomic binning, comparative biology and taxonomic classification.</title>
        <authorList>
            <person name="Goeker M."/>
        </authorList>
    </citation>
    <scope>NUCLEOTIDE SEQUENCE [LARGE SCALE GENOMIC DNA]</scope>
    <source>
        <strain evidence="7 8">DSM 5900</strain>
    </source>
</reference>